<gene>
    <name evidence="3" type="ORF">FJ651_04895</name>
</gene>
<protein>
    <recommendedName>
        <fullName evidence="5">Signal peptidase</fullName>
    </recommendedName>
</protein>
<dbReference type="EMBL" id="VHIQ01000002">
    <property type="protein sequence ID" value="TPV34874.1"/>
    <property type="molecule type" value="Genomic_DNA"/>
</dbReference>
<feature type="signal peptide" evidence="2">
    <location>
        <begin position="1"/>
        <end position="26"/>
    </location>
</feature>
<evidence type="ECO:0000313" key="4">
    <source>
        <dbReference type="Proteomes" id="UP000317332"/>
    </source>
</evidence>
<evidence type="ECO:0008006" key="5">
    <source>
        <dbReference type="Google" id="ProtNLM"/>
    </source>
</evidence>
<evidence type="ECO:0000256" key="2">
    <source>
        <dbReference type="SAM" id="SignalP"/>
    </source>
</evidence>
<accession>A0A506PMM0</accession>
<sequence length="72" mass="7992">MRLLKIKKTFMLLLCFTQSLTAFSQAMPPPPVPPPPPGLPIDDYLPFMILLALAIGVFYFLKIKNAAKSSNN</sequence>
<reference evidence="3 4" key="1">
    <citation type="submission" date="2019-06" db="EMBL/GenBank/DDBJ databases">
        <title>Flavobacteriaceae Paucihalobacterium erythroidium CWB-1, complete genome.</title>
        <authorList>
            <person name="Wu S."/>
        </authorList>
    </citation>
    <scope>NUCLEOTIDE SEQUENCE [LARGE SCALE GENOMIC DNA]</scope>
    <source>
        <strain evidence="3 4">CWB-1</strain>
    </source>
</reference>
<keyword evidence="1" id="KW-0472">Membrane</keyword>
<dbReference type="Proteomes" id="UP000317332">
    <property type="component" value="Unassembled WGS sequence"/>
</dbReference>
<evidence type="ECO:0000313" key="3">
    <source>
        <dbReference type="EMBL" id="TPV34874.1"/>
    </source>
</evidence>
<keyword evidence="1" id="KW-1133">Transmembrane helix</keyword>
<organism evidence="3 4">
    <name type="scientific">Paucihalobacter ruber</name>
    <dbReference type="NCBI Taxonomy" id="2567861"/>
    <lineage>
        <taxon>Bacteria</taxon>
        <taxon>Pseudomonadati</taxon>
        <taxon>Bacteroidota</taxon>
        <taxon>Flavobacteriia</taxon>
        <taxon>Flavobacteriales</taxon>
        <taxon>Flavobacteriaceae</taxon>
        <taxon>Paucihalobacter</taxon>
    </lineage>
</organism>
<comment type="caution">
    <text evidence="3">The sequence shown here is derived from an EMBL/GenBank/DDBJ whole genome shotgun (WGS) entry which is preliminary data.</text>
</comment>
<keyword evidence="1" id="KW-0812">Transmembrane</keyword>
<proteinExistence type="predicted"/>
<dbReference type="AlphaFoldDB" id="A0A506PMM0"/>
<keyword evidence="2" id="KW-0732">Signal</keyword>
<keyword evidence="4" id="KW-1185">Reference proteome</keyword>
<feature type="chain" id="PRO_5021363138" description="Signal peptidase" evidence="2">
    <location>
        <begin position="27"/>
        <end position="72"/>
    </location>
</feature>
<name>A0A506PMM0_9FLAO</name>
<dbReference type="RefSeq" id="WP_140989296.1">
    <property type="nucleotide sequence ID" value="NZ_VHIQ01000002.1"/>
</dbReference>
<evidence type="ECO:0000256" key="1">
    <source>
        <dbReference type="SAM" id="Phobius"/>
    </source>
</evidence>
<feature type="transmembrane region" description="Helical" evidence="1">
    <location>
        <begin position="44"/>
        <end position="61"/>
    </location>
</feature>